<organism evidence="4">
    <name type="scientific">Klebsiella pneumoniae</name>
    <dbReference type="NCBI Taxonomy" id="573"/>
    <lineage>
        <taxon>Bacteria</taxon>
        <taxon>Pseudomonadati</taxon>
        <taxon>Pseudomonadota</taxon>
        <taxon>Gammaproteobacteria</taxon>
        <taxon>Enterobacterales</taxon>
        <taxon>Enterobacteriaceae</taxon>
        <taxon>Klebsiella/Raoultella group</taxon>
        <taxon>Klebsiella</taxon>
        <taxon>Klebsiella pneumoniae complex</taxon>
    </lineage>
</organism>
<dbReference type="Pfam" id="PF00496">
    <property type="entry name" value="SBP_bac_5"/>
    <property type="match status" value="1"/>
</dbReference>
<accession>A0A2Z2H0N2</accession>
<dbReference type="EMBL" id="KY271405">
    <property type="protein sequence ID" value="ARR90305.1"/>
    <property type="molecule type" value="Genomic_DNA"/>
</dbReference>
<dbReference type="CDD" id="cd00995">
    <property type="entry name" value="PBP2_NikA_DppA_OppA_like"/>
    <property type="match status" value="1"/>
</dbReference>
<dbReference type="InterPro" id="IPR039424">
    <property type="entry name" value="SBP_5"/>
</dbReference>
<name>A0A2Z2H0N2_KLEPN</name>
<dbReference type="AlphaFoldDB" id="A0A2Z2H0N2"/>
<dbReference type="PANTHER" id="PTHR30290:SF38">
    <property type="entry name" value="D,D-DIPEPTIDE-BINDING PERIPLASMIC PROTEIN DDPA-RELATED"/>
    <property type="match status" value="1"/>
</dbReference>
<evidence type="ECO:0000256" key="2">
    <source>
        <dbReference type="ARBA" id="ARBA00022729"/>
    </source>
</evidence>
<proteinExistence type="inferred from homology"/>
<evidence type="ECO:0000313" key="4">
    <source>
        <dbReference type="EMBL" id="ARR90305.1"/>
    </source>
</evidence>
<dbReference type="Gene3D" id="3.10.105.10">
    <property type="entry name" value="Dipeptide-binding Protein, Domain 3"/>
    <property type="match status" value="1"/>
</dbReference>
<feature type="domain" description="Solute-binding protein family 5" evidence="3">
    <location>
        <begin position="195"/>
        <end position="533"/>
    </location>
</feature>
<reference evidence="4" key="1">
    <citation type="journal article" date="2017" name="Microb. Genom.">
        <title>Diversity, virulence, and antimicrobial resistance of the KPC-producing Klebsiella pneumoniae ST307 clone.</title>
        <authorList>
            <person name="Villa L."/>
            <person name="Feudi C."/>
            <person name="Fortini D."/>
            <person name="Brisse S."/>
            <person name="Passet V."/>
            <person name="Bonura C."/>
            <person name="Endimiani A."/>
            <person name="Mammina C."/>
            <person name="Ocampo A.M."/>
            <person name="Jimenez J.N."/>
            <person name="Doumith M."/>
            <person name="Woodford N."/>
            <person name="Hopkins K."/>
            <person name="Carattoli A."/>
        </authorList>
    </citation>
    <scope>NUCLEOTIDE SEQUENCE</scope>
    <source>
        <strain evidence="4">H151440672</strain>
        <plasmid evidence="4">pKPN3-307_typeB</plasmid>
    </source>
</reference>
<evidence type="ECO:0000259" key="3">
    <source>
        <dbReference type="Pfam" id="PF00496"/>
    </source>
</evidence>
<keyword evidence="2" id="KW-0732">Signal</keyword>
<dbReference type="GO" id="GO:1904680">
    <property type="term" value="F:peptide transmembrane transporter activity"/>
    <property type="evidence" value="ECO:0007669"/>
    <property type="project" value="TreeGrafter"/>
</dbReference>
<evidence type="ECO:0000256" key="1">
    <source>
        <dbReference type="ARBA" id="ARBA00005695"/>
    </source>
</evidence>
<dbReference type="InterPro" id="IPR000914">
    <property type="entry name" value="SBP_5_dom"/>
</dbReference>
<dbReference type="SUPFAM" id="SSF53850">
    <property type="entry name" value="Periplasmic binding protein-like II"/>
    <property type="match status" value="1"/>
</dbReference>
<keyword evidence="4" id="KW-0614">Plasmid</keyword>
<dbReference type="GO" id="GO:0015833">
    <property type="term" value="P:peptide transport"/>
    <property type="evidence" value="ECO:0007669"/>
    <property type="project" value="TreeGrafter"/>
</dbReference>
<geneLocation type="plasmid" evidence="4">
    <name>pKPN3-307_typeB</name>
</geneLocation>
<sequence length="624" mass="68172">MIAFNHVVPVLNLSVFNVRRAPAFAFEQSKRATIGGRFIRVDESRDLPLLHVVEDFTQKPVCSFAVTTGGEIKIDSAAPAVDGPVQIRPAAIDLHVGFIHVPRAKIGRVTPVPAQPFFHFRRITLNPAVNRGVIDIHSAFSQHLLQLTVTDAVFAVPAYGPQNDVTLKMPAFEWVHVQLHQQKGMISLSPPTICNSADVKYSLERTVNPKTQSPGAGFFSPIAGYDEEASGKSTTLSGIEVVDDHTVKITLKEPNATFLHVLALNFASVVPREEVEKWGADFGKHPVGSGAFELQEWKLGQELIFRKNPNYFKAGVPRLDHIKFEMGQDPSVALLRLEKGEVDIAGDGVPPAQFLSFKNNPAYKGLMVTGDQLQTGYVTMKTTLPPFDNLKVRQAVNMAVNKDRIVRIINGRAAPANQPLPPAMPGYDKAYQGFSYDPAKAKQLLSEAGFPNGFATELYVMNTDPQPRIAQSIQQDLAKVGIHASIKSLAQANVIAAGGSASQAPMVWSGGMAWIADFPDPSNFYGPILGCAGAVEGGWNWARYCNKALDAQAAAADSMVKPDQQDARIEAWRKIFITAMDDAPWVPVFNEKRYTVHSARMGGEDALYVDPVHVPVNYDYIGLK</sequence>
<protein>
    <submittedName>
        <fullName evidence="4">Peptide ABC transporter substrate-binding protein</fullName>
    </submittedName>
</protein>
<comment type="similarity">
    <text evidence="1">Belongs to the bacterial solute-binding protein 5 family.</text>
</comment>
<dbReference type="PANTHER" id="PTHR30290">
    <property type="entry name" value="PERIPLASMIC BINDING COMPONENT OF ABC TRANSPORTER"/>
    <property type="match status" value="1"/>
</dbReference>
<dbReference type="Gene3D" id="3.40.190.10">
    <property type="entry name" value="Periplasmic binding protein-like II"/>
    <property type="match status" value="1"/>
</dbReference>